<dbReference type="GO" id="GO:0034727">
    <property type="term" value="P:piecemeal microautophagy of the nucleus"/>
    <property type="evidence" value="ECO:0007669"/>
    <property type="project" value="TreeGrafter"/>
</dbReference>
<keyword evidence="7" id="KW-1185">Reference proteome</keyword>
<dbReference type="InterPro" id="IPR036570">
    <property type="entry name" value="HORMA_dom_sf"/>
</dbReference>
<feature type="region of interest" description="Disordered" evidence="4">
    <location>
        <begin position="502"/>
        <end position="530"/>
    </location>
</feature>
<evidence type="ECO:0000256" key="4">
    <source>
        <dbReference type="SAM" id="MobiDB-lite"/>
    </source>
</evidence>
<reference evidence="6" key="1">
    <citation type="submission" date="2023-03" db="EMBL/GenBank/DDBJ databases">
        <title>Mating type loci evolution in Malassezia.</title>
        <authorList>
            <person name="Coelho M.A."/>
        </authorList>
    </citation>
    <scope>NUCLEOTIDE SEQUENCE</scope>
    <source>
        <strain evidence="6">CBS 9431</strain>
    </source>
</reference>
<gene>
    <name evidence="6" type="primary">ATG13</name>
    <name evidence="6" type="ORF">MJAP1_001648</name>
</gene>
<protein>
    <recommendedName>
        <fullName evidence="3">Autophagy-related protein 13</fullName>
    </recommendedName>
</protein>
<dbReference type="GO" id="GO:0000407">
    <property type="term" value="C:phagophore assembly site"/>
    <property type="evidence" value="ECO:0007669"/>
    <property type="project" value="TreeGrafter"/>
</dbReference>
<dbReference type="RefSeq" id="XP_060121583.1">
    <property type="nucleotide sequence ID" value="XM_060265600.1"/>
</dbReference>
<comment type="similarity">
    <text evidence="1 3">Belongs to the ATG13 family. Fungi subfamily.</text>
</comment>
<feature type="region of interest" description="Disordered" evidence="4">
    <location>
        <begin position="552"/>
        <end position="578"/>
    </location>
</feature>
<dbReference type="Gene3D" id="3.30.900.10">
    <property type="entry name" value="HORMA domain"/>
    <property type="match status" value="1"/>
</dbReference>
<feature type="compositionally biased region" description="Polar residues" evidence="4">
    <location>
        <begin position="246"/>
        <end position="262"/>
    </location>
</feature>
<dbReference type="EMBL" id="CP119959">
    <property type="protein sequence ID" value="WFD38686.1"/>
    <property type="molecule type" value="Genomic_DNA"/>
</dbReference>
<proteinExistence type="inferred from homology"/>
<dbReference type="InterPro" id="IPR018731">
    <property type="entry name" value="Atg13_N"/>
</dbReference>
<evidence type="ECO:0000259" key="5">
    <source>
        <dbReference type="Pfam" id="PF10033"/>
    </source>
</evidence>
<sequence length="607" mass="65751">MAVMRGSAAEGGHASKLNTVLYHFYAKTVAVAAESRTATSSSAARSNKWFSLSMADIDPYRESLRPWRMMSEAPIPMVVDVRLHTSRLAPDQVVVGCAPGAAGTRTVELGGGATPPILLERWTIAMQYVLMLTRPDRHDVRLPAVYKRAIVHFRALYALARALPAYALCRKIQKGEVDCLNIEIAVHSNASLDDLGEAKSWALEGVATPNGTLACHVHYKACSELRVETRGNAAACKDVTLPTPPSASTRARSRTLGTSPSRVTEPAFAAPSRQRGEARASLRIPSESAIGSPSPLMRCMWSAKEGTSPQNQPLRRRLSISTEQASPEGLRSLFQTYTAPRAQLGMSPSSLWSLRTPPQGGFDLYMRRRAEASPSSSLQGISEGASGAAQPQRIQRYARQPSYRQREYSRSLGGAGDDTPGSARSWSQRLEHRRMMERGAARESVGSLPRSQLSASPGASRLFTHTAPSHNAAFALTKPRAPAANDDLMELVQMLDAPPALHELPERRSLGRSPSSMPLTPRSSLGAPAEKGDIDDVLAKLAASVKLNAMDEAFGGRPEPPRTLPRPIRIQSRPPMDTHLDQDTGPLDLAFEASDVPLYDARGGKYM</sequence>
<dbReference type="GeneID" id="85225297"/>
<dbReference type="GO" id="GO:0034497">
    <property type="term" value="P:protein localization to phagophore assembly site"/>
    <property type="evidence" value="ECO:0007669"/>
    <property type="project" value="TreeGrafter"/>
</dbReference>
<keyword evidence="2 3" id="KW-0072">Autophagy</keyword>
<feature type="region of interest" description="Disordered" evidence="4">
    <location>
        <begin position="243"/>
        <end position="282"/>
    </location>
</feature>
<dbReference type="Proteomes" id="UP001217754">
    <property type="component" value="Chromosome 2"/>
</dbReference>
<evidence type="ECO:0000313" key="6">
    <source>
        <dbReference type="EMBL" id="WFD38686.1"/>
    </source>
</evidence>
<dbReference type="AlphaFoldDB" id="A0AAF0JF77"/>
<name>A0AAF0JF77_9BASI</name>
<feature type="domain" description="Autophagy-related protein 13 N-terminal" evidence="5">
    <location>
        <begin position="22"/>
        <end position="186"/>
    </location>
</feature>
<evidence type="ECO:0000256" key="1">
    <source>
        <dbReference type="ARBA" id="ARBA00005246"/>
    </source>
</evidence>
<feature type="region of interest" description="Disordered" evidence="4">
    <location>
        <begin position="370"/>
        <end position="457"/>
    </location>
</feature>
<dbReference type="GO" id="GO:1990316">
    <property type="term" value="C:Atg1/ULK1 kinase complex"/>
    <property type="evidence" value="ECO:0007669"/>
    <property type="project" value="InterPro"/>
</dbReference>
<feature type="compositionally biased region" description="Polar residues" evidence="4">
    <location>
        <begin position="512"/>
        <end position="523"/>
    </location>
</feature>
<dbReference type="Pfam" id="PF10033">
    <property type="entry name" value="ATG13"/>
    <property type="match status" value="1"/>
</dbReference>
<feature type="compositionally biased region" description="Basic and acidic residues" evidence="4">
    <location>
        <begin position="429"/>
        <end position="441"/>
    </location>
</feature>
<organism evidence="6 7">
    <name type="scientific">Malassezia japonica</name>
    <dbReference type="NCBI Taxonomy" id="223818"/>
    <lineage>
        <taxon>Eukaryota</taxon>
        <taxon>Fungi</taxon>
        <taxon>Dikarya</taxon>
        <taxon>Basidiomycota</taxon>
        <taxon>Ustilaginomycotina</taxon>
        <taxon>Malasseziomycetes</taxon>
        <taxon>Malasseziales</taxon>
        <taxon>Malasseziaceae</taxon>
        <taxon>Malassezia</taxon>
    </lineage>
</organism>
<evidence type="ECO:0000313" key="7">
    <source>
        <dbReference type="Proteomes" id="UP001217754"/>
    </source>
</evidence>
<evidence type="ECO:0000256" key="3">
    <source>
        <dbReference type="RuleBase" id="RU361214"/>
    </source>
</evidence>
<dbReference type="PANTHER" id="PTHR13430">
    <property type="match status" value="1"/>
</dbReference>
<dbReference type="PANTHER" id="PTHR13430:SF4">
    <property type="entry name" value="AUTOPHAGY-RELATED PROTEIN 13"/>
    <property type="match status" value="1"/>
</dbReference>
<dbReference type="GO" id="GO:0005829">
    <property type="term" value="C:cytosol"/>
    <property type="evidence" value="ECO:0007669"/>
    <property type="project" value="TreeGrafter"/>
</dbReference>
<dbReference type="InterPro" id="IPR040182">
    <property type="entry name" value="ATG13"/>
</dbReference>
<evidence type="ECO:0000256" key="2">
    <source>
        <dbReference type="ARBA" id="ARBA00023006"/>
    </source>
</evidence>
<accession>A0AAF0JF77</accession>
<dbReference type="GO" id="GO:0000423">
    <property type="term" value="P:mitophagy"/>
    <property type="evidence" value="ECO:0007669"/>
    <property type="project" value="TreeGrafter"/>
</dbReference>